<dbReference type="NCBIfam" id="TIGR00099">
    <property type="entry name" value="Cof-subfamily"/>
    <property type="match status" value="1"/>
</dbReference>
<protein>
    <submittedName>
        <fullName evidence="1">Cof-type HAD-IIB family hydrolase</fullName>
    </submittedName>
    <submittedName>
        <fullName evidence="3">HAD-superfamily hydrolase</fullName>
        <ecNumber evidence="3">3.1.3.-</ecNumber>
    </submittedName>
</protein>
<dbReference type="Pfam" id="PF08282">
    <property type="entry name" value="Hydrolase_3"/>
    <property type="match status" value="1"/>
</dbReference>
<dbReference type="OrthoDB" id="9814970at2"/>
<dbReference type="Proteomes" id="UP000254807">
    <property type="component" value="Unassembled WGS sequence"/>
</dbReference>
<dbReference type="Gene3D" id="3.40.50.1000">
    <property type="entry name" value="HAD superfamily/HAD-like"/>
    <property type="match status" value="1"/>
</dbReference>
<evidence type="ECO:0000313" key="5">
    <source>
        <dbReference type="Proteomes" id="UP000516696"/>
    </source>
</evidence>
<dbReference type="Proteomes" id="UP000516696">
    <property type="component" value="Chromosome"/>
</dbReference>
<dbReference type="PROSITE" id="PS01229">
    <property type="entry name" value="COF_2"/>
    <property type="match status" value="1"/>
</dbReference>
<evidence type="ECO:0000313" key="4">
    <source>
        <dbReference type="Proteomes" id="UP000254807"/>
    </source>
</evidence>
<evidence type="ECO:0000313" key="1">
    <source>
        <dbReference type="EMBL" id="MDL4935360.1"/>
    </source>
</evidence>
<dbReference type="EMBL" id="JASUBT010000003">
    <property type="protein sequence ID" value="MDL4935360.1"/>
    <property type="molecule type" value="Genomic_DNA"/>
</dbReference>
<reference evidence="1 6" key="3">
    <citation type="submission" date="2023-06" db="EMBL/GenBank/DDBJ databases">
        <title>Acute promotion of culturable opportunistic pathogens and persistent increase of antibiotic resistance following antibiotic exposure in mouse gut microbiota.</title>
        <authorList>
            <person name="Li L."/>
            <person name="Wang B."/>
            <person name="Sun Y."/>
            <person name="Wang M."/>
            <person name="Xu H."/>
        </authorList>
    </citation>
    <scope>NUCLEOTIDE SEQUENCE [LARGE SCALE GENOMIC DNA]</scope>
    <source>
        <strain evidence="1 6">CRI2_2</strain>
    </source>
</reference>
<keyword evidence="4" id="KW-1185">Reference proteome</keyword>
<dbReference type="SFLD" id="SFLDG01140">
    <property type="entry name" value="C2.B:_Phosphomannomutase_and_P"/>
    <property type="match status" value="1"/>
</dbReference>
<dbReference type="InterPro" id="IPR023214">
    <property type="entry name" value="HAD_sf"/>
</dbReference>
<dbReference type="EMBL" id="CP050485">
    <property type="protein sequence ID" value="QOG28789.1"/>
    <property type="molecule type" value="Genomic_DNA"/>
</dbReference>
<dbReference type="Gene3D" id="3.30.1240.10">
    <property type="match status" value="1"/>
</dbReference>
<reference evidence="2 5" key="2">
    <citation type="submission" date="2020-03" db="EMBL/GenBank/DDBJ databases">
        <title>Characterization of ganglioside-mimicking enterococci.</title>
        <authorList>
            <person name="Patry R.T."/>
            <person name="Nothaft H."/>
            <person name="Bridger R."/>
            <person name="Shajahan A."/>
            <person name="Huynh S."/>
            <person name="Sanchez S."/>
            <person name="Azadi P."/>
            <person name="Cooper K."/>
            <person name="Miller W.G."/>
            <person name="Parker C.T."/>
            <person name="Wells L."/>
            <person name="Szymanski C.M."/>
        </authorList>
    </citation>
    <scope>NUCLEOTIDE SEQUENCE [LARGE SCALE GENOMIC DNA]</scope>
    <source>
        <strain evidence="2 5">EGM181</strain>
    </source>
</reference>
<dbReference type="AlphaFoldDB" id="A0A1L8TT39"/>
<organism evidence="3 4">
    <name type="scientific">Enterococcus gallinarum</name>
    <dbReference type="NCBI Taxonomy" id="1353"/>
    <lineage>
        <taxon>Bacteria</taxon>
        <taxon>Bacillati</taxon>
        <taxon>Bacillota</taxon>
        <taxon>Bacilli</taxon>
        <taxon>Lactobacillales</taxon>
        <taxon>Enterococcaceae</taxon>
        <taxon>Enterococcus</taxon>
    </lineage>
</organism>
<reference evidence="3 4" key="1">
    <citation type="submission" date="2018-06" db="EMBL/GenBank/DDBJ databases">
        <authorList>
            <consortium name="Pathogen Informatics"/>
            <person name="Doyle S."/>
        </authorList>
    </citation>
    <scope>NUCLEOTIDE SEQUENCE [LARGE SCALE GENOMIC DNA]</scope>
    <source>
        <strain evidence="3 4">NCTC12360</strain>
    </source>
</reference>
<dbReference type="RefSeq" id="WP_060815412.1">
    <property type="nucleotide sequence ID" value="NZ_BSYC01000001.1"/>
</dbReference>
<evidence type="ECO:0000313" key="3">
    <source>
        <dbReference type="EMBL" id="STD84397.1"/>
    </source>
</evidence>
<proteinExistence type="predicted"/>
<evidence type="ECO:0000313" key="6">
    <source>
        <dbReference type="Proteomes" id="UP001241571"/>
    </source>
</evidence>
<keyword evidence="3" id="KW-0378">Hydrolase</keyword>
<dbReference type="SFLD" id="SFLDS00003">
    <property type="entry name" value="Haloacid_Dehalogenase"/>
    <property type="match status" value="1"/>
</dbReference>
<dbReference type="NCBIfam" id="TIGR01484">
    <property type="entry name" value="HAD-SF-IIB"/>
    <property type="match status" value="1"/>
</dbReference>
<dbReference type="PROSITE" id="PS01228">
    <property type="entry name" value="COF_1"/>
    <property type="match status" value="1"/>
</dbReference>
<dbReference type="Proteomes" id="UP001241571">
    <property type="component" value="Unassembled WGS sequence"/>
</dbReference>
<sequence length="279" mass="31090">MNLIGIDLDGTLLNSEQKISHKNAASLKSLSSDCFPFICSGREVGDIQAILKEADLAIPAVGLNGAIGYDQDKLIFDFPFDPQAVKEVSQIVSAFPTKIYTNQGSYESQNYQEEMKNIFYAIGQEFPVEELNYELDYENTIQSTAYDAIEEIINQKNINVYKLFVFVPNREIKKELFPQIENIPNVSVTESAAVNLEIVPRSVSKGFVFDHLSRIYELDQPTKFAIGDSLNDLEMFKNADISFAMANGHPAIKELADHVTVSNDEDGVSQALAMIKGTR</sequence>
<evidence type="ECO:0000313" key="2">
    <source>
        <dbReference type="EMBL" id="QOG28789.1"/>
    </source>
</evidence>
<dbReference type="EC" id="3.1.3.-" evidence="3"/>
<accession>A0A1L8TT39</accession>
<dbReference type="GO" id="GO:0000287">
    <property type="term" value="F:magnesium ion binding"/>
    <property type="evidence" value="ECO:0007669"/>
    <property type="project" value="TreeGrafter"/>
</dbReference>
<dbReference type="EMBL" id="UFYW01000001">
    <property type="protein sequence ID" value="STD84397.1"/>
    <property type="molecule type" value="Genomic_DNA"/>
</dbReference>
<dbReference type="InterPro" id="IPR036412">
    <property type="entry name" value="HAD-like_sf"/>
</dbReference>
<dbReference type="SUPFAM" id="SSF56784">
    <property type="entry name" value="HAD-like"/>
    <property type="match status" value="1"/>
</dbReference>
<gene>
    <name evidence="3" type="primary">ywpJ_3</name>
    <name evidence="2" type="ORF">EGM181_16680</name>
    <name evidence="3" type="ORF">NCTC12360_02934</name>
    <name evidence="1" type="ORF">QRX88_06450</name>
</gene>
<dbReference type="PANTHER" id="PTHR10000">
    <property type="entry name" value="PHOSPHOSERINE PHOSPHATASE"/>
    <property type="match status" value="1"/>
</dbReference>
<name>A0A1L8TT39_ENTGA</name>
<dbReference type="PANTHER" id="PTHR10000:SF8">
    <property type="entry name" value="HAD SUPERFAMILY HYDROLASE-LIKE, TYPE 3"/>
    <property type="match status" value="1"/>
</dbReference>
<dbReference type="GO" id="GO:0005829">
    <property type="term" value="C:cytosol"/>
    <property type="evidence" value="ECO:0007669"/>
    <property type="project" value="TreeGrafter"/>
</dbReference>
<dbReference type="InterPro" id="IPR006379">
    <property type="entry name" value="HAD-SF_hydro_IIB"/>
</dbReference>
<dbReference type="GO" id="GO:0016791">
    <property type="term" value="F:phosphatase activity"/>
    <property type="evidence" value="ECO:0007669"/>
    <property type="project" value="TreeGrafter"/>
</dbReference>
<dbReference type="InterPro" id="IPR000150">
    <property type="entry name" value="Cof"/>
</dbReference>